<accession>A0A521BVH4</accession>
<proteinExistence type="predicted"/>
<evidence type="ECO:0000313" key="2">
    <source>
        <dbReference type="EMBL" id="SMO51197.1"/>
    </source>
</evidence>
<sequence>MKKTIGSILAGGGLLGVIYFSYQYFQNSESFEAFGADVAVSTGNYVPIIISAAVMIVGVLVTRMK</sequence>
<feature type="transmembrane region" description="Helical" evidence="1">
    <location>
        <begin position="45"/>
        <end position="62"/>
    </location>
</feature>
<dbReference type="EMBL" id="FXTP01000003">
    <property type="protein sequence ID" value="SMO51197.1"/>
    <property type="molecule type" value="Genomic_DNA"/>
</dbReference>
<dbReference type="Proteomes" id="UP000317557">
    <property type="component" value="Unassembled WGS sequence"/>
</dbReference>
<dbReference type="OrthoDB" id="1525139at2"/>
<protein>
    <submittedName>
        <fullName evidence="2">Uncharacterized protein</fullName>
    </submittedName>
</protein>
<keyword evidence="1" id="KW-0472">Membrane</keyword>
<name>A0A521BVH4_9BACT</name>
<evidence type="ECO:0000313" key="3">
    <source>
        <dbReference type="Proteomes" id="UP000317557"/>
    </source>
</evidence>
<dbReference type="AlphaFoldDB" id="A0A521BVH4"/>
<evidence type="ECO:0000256" key="1">
    <source>
        <dbReference type="SAM" id="Phobius"/>
    </source>
</evidence>
<keyword evidence="3" id="KW-1185">Reference proteome</keyword>
<dbReference type="RefSeq" id="WP_142453568.1">
    <property type="nucleotide sequence ID" value="NZ_FXTP01000003.1"/>
</dbReference>
<organism evidence="2 3">
    <name type="scientific">Gracilimonas mengyeensis</name>
    <dbReference type="NCBI Taxonomy" id="1302730"/>
    <lineage>
        <taxon>Bacteria</taxon>
        <taxon>Pseudomonadati</taxon>
        <taxon>Balneolota</taxon>
        <taxon>Balneolia</taxon>
        <taxon>Balneolales</taxon>
        <taxon>Balneolaceae</taxon>
        <taxon>Gracilimonas</taxon>
    </lineage>
</organism>
<gene>
    <name evidence="2" type="ORF">SAMN06265219_103145</name>
</gene>
<reference evidence="2 3" key="1">
    <citation type="submission" date="2017-05" db="EMBL/GenBank/DDBJ databases">
        <authorList>
            <person name="Varghese N."/>
            <person name="Submissions S."/>
        </authorList>
    </citation>
    <scope>NUCLEOTIDE SEQUENCE [LARGE SCALE GENOMIC DNA]</scope>
    <source>
        <strain evidence="2 3">DSM 21985</strain>
    </source>
</reference>
<keyword evidence="1" id="KW-0812">Transmembrane</keyword>
<keyword evidence="1" id="KW-1133">Transmembrane helix</keyword>
<feature type="transmembrane region" description="Helical" evidence="1">
    <location>
        <begin position="7"/>
        <end position="25"/>
    </location>
</feature>